<dbReference type="EMBL" id="JAIFRP010000021">
    <property type="protein sequence ID" value="KAK2585976.1"/>
    <property type="molecule type" value="Genomic_DNA"/>
</dbReference>
<proteinExistence type="predicted"/>
<evidence type="ECO:0000313" key="2">
    <source>
        <dbReference type="Proteomes" id="UP001258017"/>
    </source>
</evidence>
<dbReference type="GO" id="GO:0000070">
    <property type="term" value="P:mitotic sister chromatid segregation"/>
    <property type="evidence" value="ECO:0007669"/>
    <property type="project" value="TreeGrafter"/>
</dbReference>
<dbReference type="GO" id="GO:0000796">
    <property type="term" value="C:condensin complex"/>
    <property type="evidence" value="ECO:0007669"/>
    <property type="project" value="TreeGrafter"/>
</dbReference>
<dbReference type="AlphaFoldDB" id="A0AAD9VT44"/>
<sequence length="1094" mass="126714">MKGKDASDICKKMKLDVRNITILSEDELCELWHHVKIILLDAQKLSILQSDNEYSKEQQQALKLIHTITAMALETILQRTFVPNVLLEIVIILHSVILQEVKDAKIKDEISYLLENWWKSNMIWKEKVIINVMKHLIEKSEISLHHVKRLYEMKSALHLLKRKEDIKKLVELSQITIIISIKEGRNFLLHLFTLGEEFIMGIHNNVKAALENAESNVIKAYADLYAKAWLDANGKNKKLISTKCFKNIIFHCFRTPRNSTGRVKLGKNLLIFLNALHHSKDSAVKKMLHDHCKTLLWEHLKASGSCVRCNAAEILLIIYPMQSMRLTRNNNGIDLSEQHTAISHLLQDSNQEVCLIAINGTLKILETYWKDIPADIIKNWLNILLCHMKSECSSEIKMSILNGIKQAISNEHSHASLKNFLSNFANEMCYADVEIIKSFTKLLMYLQNRVGIPVWDIVTLTTLLKCVEDTGEIKIVKQLVRLLCLRIQPHDLKHGNITQEIVNMGTKNIAATRKLFFHSKHIIDWNNALRLINTILITIEKQATCLFTDEEESNQYSKRFKKDDNESSNSVQNVYMEEADVYESFSILLDVVAILLYVNKQNFTKEYFDEQEKNLQHVITTVLPQFLCPYSMQKMVLNESTIFLLSFVPLKLMTDTMNVCKTIVEQLSNSNISNDTLITILYTLMKWEKTDMIFESLKESMIKCTTRNMHHDQENDSHLDINEQQNVLTLSVKILKYLLAINSQEELLKIHYQDLLDILKDLRVIQCHMENRLQCENNIMQEQVLIDLFKEYISIICILLKNDIFNISEYFQDVLIWIEVKVIPKIPVVEECEKHQFPINILKIVSDTCNSMMKQCQLSTKMCCKVIVLYFKTLSTSSSIIFINNALSAIDALLDFSKIECDDKNSNLLNIILPNFLSSIMTTLTKFSEDIITVHTDNLKLLSSLIHKYFQIIECTYNDQDMHTMYLTVILNTAVRGISKEIINISRDTSTDIFKIKFPYLTKKLLKFTLYMRRYQDACFCAIKQALIHYDEIDILSTLLIVNKMFKLPVKTIKLQGVMRAIKLEYEKRCNFTTNNRFITDAITATSTLIQSNS</sequence>
<dbReference type="Pfam" id="PF12422">
    <property type="entry name" value="Condensin2nSMC"/>
    <property type="match status" value="1"/>
</dbReference>
<reference evidence="1" key="1">
    <citation type="submission" date="2021-08" db="EMBL/GenBank/DDBJ databases">
        <authorList>
            <person name="Misof B."/>
            <person name="Oliver O."/>
            <person name="Podsiadlowski L."/>
            <person name="Donath A."/>
            <person name="Peters R."/>
            <person name="Mayer C."/>
            <person name="Rust J."/>
            <person name="Gunkel S."/>
            <person name="Lesny P."/>
            <person name="Martin S."/>
            <person name="Oeyen J.P."/>
            <person name="Petersen M."/>
            <person name="Panagiotis P."/>
            <person name="Wilbrandt J."/>
            <person name="Tanja T."/>
        </authorList>
    </citation>
    <scope>NUCLEOTIDE SEQUENCE</scope>
    <source>
        <strain evidence="1">GBR_01_08_01A</strain>
        <tissue evidence="1">Thorax + abdomen</tissue>
    </source>
</reference>
<protein>
    <recommendedName>
        <fullName evidence="3">Condensin-2 complex subunit G2</fullName>
    </recommendedName>
</protein>
<organism evidence="1 2">
    <name type="scientific">Odynerus spinipes</name>
    <dbReference type="NCBI Taxonomy" id="1348599"/>
    <lineage>
        <taxon>Eukaryota</taxon>
        <taxon>Metazoa</taxon>
        <taxon>Ecdysozoa</taxon>
        <taxon>Arthropoda</taxon>
        <taxon>Hexapoda</taxon>
        <taxon>Insecta</taxon>
        <taxon>Pterygota</taxon>
        <taxon>Neoptera</taxon>
        <taxon>Endopterygota</taxon>
        <taxon>Hymenoptera</taxon>
        <taxon>Apocrita</taxon>
        <taxon>Aculeata</taxon>
        <taxon>Vespoidea</taxon>
        <taxon>Vespidae</taxon>
        <taxon>Eumeninae</taxon>
        <taxon>Odynerus</taxon>
    </lineage>
</organism>
<evidence type="ECO:0008006" key="3">
    <source>
        <dbReference type="Google" id="ProtNLM"/>
    </source>
</evidence>
<comment type="caution">
    <text evidence="1">The sequence shown here is derived from an EMBL/GenBank/DDBJ whole genome shotgun (WGS) entry which is preliminary data.</text>
</comment>
<accession>A0AAD9VT44</accession>
<evidence type="ECO:0000313" key="1">
    <source>
        <dbReference type="EMBL" id="KAK2585976.1"/>
    </source>
</evidence>
<name>A0AAD9VT44_9HYME</name>
<gene>
    <name evidence="1" type="ORF">KPH14_010551</name>
</gene>
<dbReference type="GO" id="GO:0005634">
    <property type="term" value="C:nucleus"/>
    <property type="evidence" value="ECO:0007669"/>
    <property type="project" value="InterPro"/>
</dbReference>
<reference evidence="1" key="2">
    <citation type="journal article" date="2023" name="Commun. Biol.">
        <title>Intrasexual cuticular hydrocarbon dimorphism in a wasp sheds light on hydrocarbon biosynthesis genes in Hymenoptera.</title>
        <authorList>
            <person name="Moris V.C."/>
            <person name="Podsiadlowski L."/>
            <person name="Martin S."/>
            <person name="Oeyen J.P."/>
            <person name="Donath A."/>
            <person name="Petersen M."/>
            <person name="Wilbrandt J."/>
            <person name="Misof B."/>
            <person name="Liedtke D."/>
            <person name="Thamm M."/>
            <person name="Scheiner R."/>
            <person name="Schmitt T."/>
            <person name="Niehuis O."/>
        </authorList>
    </citation>
    <scope>NUCLEOTIDE SEQUENCE</scope>
    <source>
        <strain evidence="1">GBR_01_08_01A</strain>
    </source>
</reference>
<dbReference type="Proteomes" id="UP001258017">
    <property type="component" value="Unassembled WGS sequence"/>
</dbReference>
<dbReference type="PANTHER" id="PTHR16199:SF4">
    <property type="entry name" value="CONDENSIN-2 COMPLEX SUBUNIT G2"/>
    <property type="match status" value="1"/>
</dbReference>
<dbReference type="InterPro" id="IPR024741">
    <property type="entry name" value="Condensin2_G2"/>
</dbReference>
<dbReference type="PANTHER" id="PTHR16199">
    <property type="entry name" value="CONDENSIN-2 COMPLEX SUBUNIT G2"/>
    <property type="match status" value="1"/>
</dbReference>
<keyword evidence="2" id="KW-1185">Reference proteome</keyword>